<dbReference type="Proteomes" id="UP001312908">
    <property type="component" value="Unassembled WGS sequence"/>
</dbReference>
<evidence type="ECO:0000259" key="22">
    <source>
        <dbReference type="Pfam" id="PF00912"/>
    </source>
</evidence>
<evidence type="ECO:0000256" key="3">
    <source>
        <dbReference type="ARBA" id="ARBA00007090"/>
    </source>
</evidence>
<evidence type="ECO:0000256" key="6">
    <source>
        <dbReference type="ARBA" id="ARBA00022670"/>
    </source>
</evidence>
<dbReference type="EMBL" id="JAWJZY010000002">
    <property type="protein sequence ID" value="MEE8658219.1"/>
    <property type="molecule type" value="Genomic_DNA"/>
</dbReference>
<feature type="region of interest" description="Disordered" evidence="19">
    <location>
        <begin position="1"/>
        <end position="24"/>
    </location>
</feature>
<dbReference type="NCBIfam" id="TIGR02074">
    <property type="entry name" value="PBP_1a_fam"/>
    <property type="match status" value="1"/>
</dbReference>
<keyword evidence="12" id="KW-0573">Peptidoglycan synthesis</keyword>
<organism evidence="23 24">
    <name type="scientific">Sorlinia euscelidii</name>
    <dbReference type="NCBI Taxonomy" id="3081148"/>
    <lineage>
        <taxon>Bacteria</taxon>
        <taxon>Pseudomonadati</taxon>
        <taxon>Pseudomonadota</taxon>
        <taxon>Alphaproteobacteria</taxon>
        <taxon>Acetobacterales</taxon>
        <taxon>Acetobacteraceae</taxon>
        <taxon>Sorlinia</taxon>
    </lineage>
</organism>
<accession>A0ABU7U033</accession>
<evidence type="ECO:0000256" key="10">
    <source>
        <dbReference type="ARBA" id="ARBA00022801"/>
    </source>
</evidence>
<keyword evidence="9 20" id="KW-0812">Transmembrane</keyword>
<dbReference type="RefSeq" id="WP_394819178.1">
    <property type="nucleotide sequence ID" value="NZ_JAWJZY010000002.1"/>
</dbReference>
<feature type="transmembrane region" description="Helical" evidence="20">
    <location>
        <begin position="34"/>
        <end position="55"/>
    </location>
</feature>
<dbReference type="PANTHER" id="PTHR32282:SF27">
    <property type="entry name" value="PENICILLIN-BINDING PROTEIN 1A"/>
    <property type="match status" value="1"/>
</dbReference>
<dbReference type="InterPro" id="IPR001264">
    <property type="entry name" value="Glyco_trans_51"/>
</dbReference>
<comment type="catalytic activity">
    <reaction evidence="18">
        <text>[GlcNAc-(1-&gt;4)-Mur2Ac(oyl-L-Ala-gamma-D-Glu-L-Lys-D-Ala-D-Ala)](n)-di-trans,octa-cis-undecaprenyl diphosphate + beta-D-GlcNAc-(1-&gt;4)-Mur2Ac(oyl-L-Ala-gamma-D-Glu-L-Lys-D-Ala-D-Ala)-di-trans,octa-cis-undecaprenyl diphosphate = [GlcNAc-(1-&gt;4)-Mur2Ac(oyl-L-Ala-gamma-D-Glu-L-Lys-D-Ala-D-Ala)](n+1)-di-trans,octa-cis-undecaprenyl diphosphate + di-trans,octa-cis-undecaprenyl diphosphate + H(+)</text>
        <dbReference type="Rhea" id="RHEA:23708"/>
        <dbReference type="Rhea" id="RHEA-COMP:9602"/>
        <dbReference type="Rhea" id="RHEA-COMP:9603"/>
        <dbReference type="ChEBI" id="CHEBI:15378"/>
        <dbReference type="ChEBI" id="CHEBI:58405"/>
        <dbReference type="ChEBI" id="CHEBI:60033"/>
        <dbReference type="ChEBI" id="CHEBI:78435"/>
        <dbReference type="EC" id="2.4.99.28"/>
    </reaction>
</comment>
<dbReference type="Gene3D" id="3.40.710.10">
    <property type="entry name" value="DD-peptidase/beta-lactamase superfamily"/>
    <property type="match status" value="2"/>
</dbReference>
<dbReference type="Pfam" id="PF00912">
    <property type="entry name" value="Transgly"/>
    <property type="match status" value="1"/>
</dbReference>
<evidence type="ECO:0000259" key="21">
    <source>
        <dbReference type="Pfam" id="PF00905"/>
    </source>
</evidence>
<dbReference type="InterPro" id="IPR036950">
    <property type="entry name" value="PBP_transglycosylase"/>
</dbReference>
<dbReference type="InterPro" id="IPR050396">
    <property type="entry name" value="Glycosyltr_51/Transpeptidase"/>
</dbReference>
<feature type="compositionally biased region" description="Basic and acidic residues" evidence="19">
    <location>
        <begin position="1"/>
        <end position="23"/>
    </location>
</feature>
<evidence type="ECO:0000256" key="15">
    <source>
        <dbReference type="ARBA" id="ARBA00023268"/>
    </source>
</evidence>
<reference evidence="23 24" key="1">
    <citation type="submission" date="2023-10" db="EMBL/GenBank/DDBJ databases">
        <title>Sorlinia euscelidii gen. nov., sp. nov., an acetic acid bacteria isolated from the gut of Euscelidius variegatus emitter.</title>
        <authorList>
            <person name="Michoud G."/>
            <person name="Marasco R."/>
            <person name="Seferji K."/>
            <person name="Gonella E."/>
            <person name="Garuglieri E."/>
            <person name="Alma A."/>
            <person name="Mapelli F."/>
            <person name="Borin S."/>
            <person name="Daffonchio D."/>
            <person name="Crotti E."/>
        </authorList>
    </citation>
    <scope>NUCLEOTIDE SEQUENCE [LARGE SCALE GENOMIC DNA]</scope>
    <source>
        <strain evidence="23 24">EV16P</strain>
    </source>
</reference>
<keyword evidence="6" id="KW-0645">Protease</keyword>
<comment type="pathway">
    <text evidence="2">Cell wall biogenesis; peptidoglycan biosynthesis.</text>
</comment>
<evidence type="ECO:0000256" key="16">
    <source>
        <dbReference type="ARBA" id="ARBA00023316"/>
    </source>
</evidence>
<evidence type="ECO:0000256" key="11">
    <source>
        <dbReference type="ARBA" id="ARBA00022960"/>
    </source>
</evidence>
<comment type="subcellular location">
    <subcellularLocation>
        <location evidence="1">Membrane</location>
    </subcellularLocation>
</comment>
<dbReference type="SUPFAM" id="SSF56601">
    <property type="entry name" value="beta-lactamase/transpeptidase-like"/>
    <property type="match status" value="1"/>
</dbReference>
<evidence type="ECO:0000256" key="7">
    <source>
        <dbReference type="ARBA" id="ARBA00022676"/>
    </source>
</evidence>
<keyword evidence="14 20" id="KW-0472">Membrane</keyword>
<dbReference type="PANTHER" id="PTHR32282">
    <property type="entry name" value="BINDING PROTEIN TRANSPEPTIDASE, PUTATIVE-RELATED"/>
    <property type="match status" value="1"/>
</dbReference>
<evidence type="ECO:0000313" key="24">
    <source>
        <dbReference type="Proteomes" id="UP001312908"/>
    </source>
</evidence>
<keyword evidence="8" id="KW-0808">Transferase</keyword>
<evidence type="ECO:0000256" key="1">
    <source>
        <dbReference type="ARBA" id="ARBA00004370"/>
    </source>
</evidence>
<keyword evidence="24" id="KW-1185">Reference proteome</keyword>
<feature type="region of interest" description="Disordered" evidence="19">
    <location>
        <begin position="639"/>
        <end position="669"/>
    </location>
</feature>
<feature type="domain" description="Penicillin-binding protein transpeptidase" evidence="21">
    <location>
        <begin position="462"/>
        <end position="771"/>
    </location>
</feature>
<evidence type="ECO:0000256" key="13">
    <source>
        <dbReference type="ARBA" id="ARBA00022989"/>
    </source>
</evidence>
<feature type="domain" description="Glycosyl transferase family 51" evidence="22">
    <location>
        <begin position="87"/>
        <end position="263"/>
    </location>
</feature>
<comment type="similarity">
    <text evidence="3">In the C-terminal section; belongs to the transpeptidase family.</text>
</comment>
<evidence type="ECO:0000256" key="18">
    <source>
        <dbReference type="ARBA" id="ARBA00049902"/>
    </source>
</evidence>
<evidence type="ECO:0000256" key="20">
    <source>
        <dbReference type="SAM" id="Phobius"/>
    </source>
</evidence>
<evidence type="ECO:0000256" key="2">
    <source>
        <dbReference type="ARBA" id="ARBA00004752"/>
    </source>
</evidence>
<comment type="similarity">
    <text evidence="4">In the N-terminal section; belongs to the glycosyltransferase 51 family.</text>
</comment>
<proteinExistence type="inferred from homology"/>
<evidence type="ECO:0000256" key="14">
    <source>
        <dbReference type="ARBA" id="ARBA00023136"/>
    </source>
</evidence>
<evidence type="ECO:0000256" key="4">
    <source>
        <dbReference type="ARBA" id="ARBA00007739"/>
    </source>
</evidence>
<dbReference type="Pfam" id="PF00905">
    <property type="entry name" value="Transpeptidase"/>
    <property type="match status" value="1"/>
</dbReference>
<evidence type="ECO:0000256" key="5">
    <source>
        <dbReference type="ARBA" id="ARBA00022645"/>
    </source>
</evidence>
<protein>
    <recommendedName>
        <fullName evidence="17">peptidoglycan glycosyltransferase</fullName>
        <ecNumber evidence="17">2.4.99.28</ecNumber>
    </recommendedName>
</protein>
<keyword evidence="13 20" id="KW-1133">Transmembrane helix</keyword>
<evidence type="ECO:0000313" key="23">
    <source>
        <dbReference type="EMBL" id="MEE8658219.1"/>
    </source>
</evidence>
<evidence type="ECO:0000256" key="17">
    <source>
        <dbReference type="ARBA" id="ARBA00044770"/>
    </source>
</evidence>
<evidence type="ECO:0000256" key="8">
    <source>
        <dbReference type="ARBA" id="ARBA00022679"/>
    </source>
</evidence>
<keyword evidence="11" id="KW-0133">Cell shape</keyword>
<dbReference type="Gene3D" id="1.10.3810.10">
    <property type="entry name" value="Biosynthetic peptidoglycan transglycosylase-like"/>
    <property type="match status" value="1"/>
</dbReference>
<keyword evidence="5" id="KW-0121">Carboxypeptidase</keyword>
<dbReference type="InterPro" id="IPR001460">
    <property type="entry name" value="PCN-bd_Tpept"/>
</dbReference>
<name>A0ABU7U033_9PROT</name>
<evidence type="ECO:0000256" key="19">
    <source>
        <dbReference type="SAM" id="MobiDB-lite"/>
    </source>
</evidence>
<evidence type="ECO:0000256" key="12">
    <source>
        <dbReference type="ARBA" id="ARBA00022984"/>
    </source>
</evidence>
<sequence>MPSDPDRLTPNRNPRHDAFDPRRFGPRHRTWRRFVAGTGALILAVVIGSAVFVIGKISRMTTGLPSVASLESYLPPTVSRIYASDDRILAELAAERRLYTPFNAIPDRVKKAFIAAEDKNFYAHHGVDLKAILRAEFGNITRPKGRRPVGASTITQQVARNMILNSRAPTLERKEREALLAMRIERVLSKQKILEIYLNGIYLGQGAYGVAAAAQTYFNKPLDELTDAEAAYLASLPKSPSNYDPYKHADRAVARRNWVLSRMVETGALSAADGAAAQKTPLIAKDMKRFGPMPNGEWFASEVRRQLIDDYGETRALEGGLEVHTSLDPRLQDAATRILHEGLMEYDRRRSRWRGPVGHVNLVALRHGDPEAMQKLTPPPGMLPQWRLAVISDSRRGTVAWVDKPRPDMFKKATMSQILPQDFSWMKSGDPRLGEGDLIMIEPIKNSPFVAIRQIPEVQGALISLDAHTGRVLAMVGGWSFKQSQFNRVTQALRQPGSSFKPFVYLDAMENGVPPSEKFDDAPISFGTWHPMNYEKDNWGPTTLHDALRESRNLVTIRLAAYLGMNSVAKMAQDVGLVDKMPHVLPAALGAVETTVLKEAGAYATLAAGGKRVTPHLIDTVLDRDGSVLYRAADATLETAEQAADPQKTPSGKPDQSARQKETSDVDAQTVSVPHIVSTQPQIASPESAYQVTSMLQDAIRRGTGRRAAVDIDREIAGKTGTSQDFRDAWFAGFAPDIVTVVWVGYDTPRSLGRNETGGRVAGPIWNRFMKFALEGRPTLQFRVPDGITLARYDTGRLMAVDGFKADEAPGASIALHGYGAGTEPLNASDTGADVATSEDDMMPPGDIEATAPLAEALPPPSPPSGAETAPATQSQSDIGLGGLY</sequence>
<evidence type="ECO:0000256" key="9">
    <source>
        <dbReference type="ARBA" id="ARBA00022692"/>
    </source>
</evidence>
<keyword evidence="10" id="KW-0378">Hydrolase</keyword>
<comment type="caution">
    <text evidence="23">The sequence shown here is derived from an EMBL/GenBank/DDBJ whole genome shotgun (WGS) entry which is preliminary data.</text>
</comment>
<keyword evidence="7" id="KW-0328">Glycosyltransferase</keyword>
<gene>
    <name evidence="23" type="ORF">DOFOFD_04255</name>
</gene>
<keyword evidence="15" id="KW-0511">Multifunctional enzyme</keyword>
<dbReference type="SUPFAM" id="SSF53955">
    <property type="entry name" value="Lysozyme-like"/>
    <property type="match status" value="1"/>
</dbReference>
<dbReference type="InterPro" id="IPR023346">
    <property type="entry name" value="Lysozyme-like_dom_sf"/>
</dbReference>
<feature type="region of interest" description="Disordered" evidence="19">
    <location>
        <begin position="821"/>
        <end position="885"/>
    </location>
</feature>
<keyword evidence="16" id="KW-0961">Cell wall biogenesis/degradation</keyword>
<dbReference type="InterPro" id="IPR012338">
    <property type="entry name" value="Beta-lactam/transpept-like"/>
</dbReference>
<dbReference type="EC" id="2.4.99.28" evidence="17"/>